<keyword evidence="4" id="KW-1185">Reference proteome</keyword>
<comment type="caution">
    <text evidence="3">The sequence shown here is derived from an EMBL/GenBank/DDBJ whole genome shotgun (WGS) entry which is preliminary data.</text>
</comment>
<gene>
    <name evidence="3" type="ORF">Scep_008949</name>
</gene>
<dbReference type="PANTHER" id="PTHR31213">
    <property type="entry name" value="OS08G0374000 PROTEIN-RELATED"/>
    <property type="match status" value="1"/>
</dbReference>
<dbReference type="PANTHER" id="PTHR31213:SF201">
    <property type="entry name" value="OS03G0300400 PROTEIN"/>
    <property type="match status" value="1"/>
</dbReference>
<dbReference type="SUPFAM" id="SSF55961">
    <property type="entry name" value="Bet v1-like"/>
    <property type="match status" value="1"/>
</dbReference>
<dbReference type="Proteomes" id="UP001419268">
    <property type="component" value="Unassembled WGS sequence"/>
</dbReference>
<evidence type="ECO:0000313" key="3">
    <source>
        <dbReference type="EMBL" id="KAK9139268.1"/>
    </source>
</evidence>
<dbReference type="PRINTS" id="PR00634">
    <property type="entry name" value="BETALLERGEN"/>
</dbReference>
<dbReference type="GO" id="GO:0010427">
    <property type="term" value="F:abscisic acid binding"/>
    <property type="evidence" value="ECO:0007669"/>
    <property type="project" value="InterPro"/>
</dbReference>
<organism evidence="3 4">
    <name type="scientific">Stephania cephalantha</name>
    <dbReference type="NCBI Taxonomy" id="152367"/>
    <lineage>
        <taxon>Eukaryota</taxon>
        <taxon>Viridiplantae</taxon>
        <taxon>Streptophyta</taxon>
        <taxon>Embryophyta</taxon>
        <taxon>Tracheophyta</taxon>
        <taxon>Spermatophyta</taxon>
        <taxon>Magnoliopsida</taxon>
        <taxon>Ranunculales</taxon>
        <taxon>Menispermaceae</taxon>
        <taxon>Menispermoideae</taxon>
        <taxon>Cissampelideae</taxon>
        <taxon>Stephania</taxon>
    </lineage>
</organism>
<dbReference type="InterPro" id="IPR024949">
    <property type="entry name" value="Bet_v_I_allergen"/>
</dbReference>
<dbReference type="GO" id="GO:0006952">
    <property type="term" value="P:defense response"/>
    <property type="evidence" value="ECO:0007669"/>
    <property type="project" value="InterPro"/>
</dbReference>
<protein>
    <recommendedName>
        <fullName evidence="2">Bet v I/Major latex protein domain-containing protein</fullName>
    </recommendedName>
</protein>
<dbReference type="GO" id="GO:0005737">
    <property type="term" value="C:cytoplasm"/>
    <property type="evidence" value="ECO:0007669"/>
    <property type="project" value="TreeGrafter"/>
</dbReference>
<dbReference type="GO" id="GO:0005634">
    <property type="term" value="C:nucleus"/>
    <property type="evidence" value="ECO:0007669"/>
    <property type="project" value="TreeGrafter"/>
</dbReference>
<reference evidence="3 4" key="1">
    <citation type="submission" date="2024-01" db="EMBL/GenBank/DDBJ databases">
        <title>Genome assemblies of Stephania.</title>
        <authorList>
            <person name="Yang L."/>
        </authorList>
    </citation>
    <scope>NUCLEOTIDE SEQUENCE [LARGE SCALE GENOMIC DNA]</scope>
    <source>
        <strain evidence="3">JXDWG</strain>
        <tissue evidence="3">Leaf</tissue>
    </source>
</reference>
<dbReference type="AlphaFoldDB" id="A0AAP0PC34"/>
<accession>A0AAP0PC34</accession>
<feature type="domain" description="Bet v I/Major latex protein" evidence="2">
    <location>
        <begin position="5"/>
        <end position="155"/>
    </location>
</feature>
<dbReference type="GO" id="GO:0038023">
    <property type="term" value="F:signaling receptor activity"/>
    <property type="evidence" value="ECO:0007669"/>
    <property type="project" value="InterPro"/>
</dbReference>
<dbReference type="Gene3D" id="3.30.530.20">
    <property type="match status" value="1"/>
</dbReference>
<sequence>MVLKGFNAEFESPVSASRMFKAGIVDAHNLAPKLIPEVVTGTIILEGDGGVGSVKRTDFTDLIPFSYVTDRVVEQDEEKFVYKYKMLEGGLLGKMYSDANYEVRFEPTSSGGCVCKMTGQYDAFNETDFKEEEINVGKMGLTGMYKAVEAYLLANPDAYL</sequence>
<dbReference type="InterPro" id="IPR000916">
    <property type="entry name" value="Bet_v_I/MLP"/>
</dbReference>
<dbReference type="InterPro" id="IPR050279">
    <property type="entry name" value="Plant_def-hormone_signal"/>
</dbReference>
<dbReference type="GO" id="GO:0009738">
    <property type="term" value="P:abscisic acid-activated signaling pathway"/>
    <property type="evidence" value="ECO:0007669"/>
    <property type="project" value="InterPro"/>
</dbReference>
<evidence type="ECO:0000259" key="2">
    <source>
        <dbReference type="Pfam" id="PF00407"/>
    </source>
</evidence>
<dbReference type="Pfam" id="PF00407">
    <property type="entry name" value="Bet_v_1"/>
    <property type="match status" value="1"/>
</dbReference>
<dbReference type="InterPro" id="IPR023393">
    <property type="entry name" value="START-like_dom_sf"/>
</dbReference>
<name>A0AAP0PC34_9MAGN</name>
<evidence type="ECO:0000256" key="1">
    <source>
        <dbReference type="ARBA" id="ARBA00009744"/>
    </source>
</evidence>
<comment type="similarity">
    <text evidence="1">Belongs to the BetVI family.</text>
</comment>
<proteinExistence type="inferred from homology"/>
<dbReference type="GO" id="GO:0004864">
    <property type="term" value="F:protein phosphatase inhibitor activity"/>
    <property type="evidence" value="ECO:0007669"/>
    <property type="project" value="InterPro"/>
</dbReference>
<dbReference type="CDD" id="cd07816">
    <property type="entry name" value="Bet_v1-like"/>
    <property type="match status" value="1"/>
</dbReference>
<dbReference type="EMBL" id="JBBNAG010000004">
    <property type="protein sequence ID" value="KAK9139268.1"/>
    <property type="molecule type" value="Genomic_DNA"/>
</dbReference>
<evidence type="ECO:0000313" key="4">
    <source>
        <dbReference type="Proteomes" id="UP001419268"/>
    </source>
</evidence>
<dbReference type="FunFam" id="3.30.530.20:FF:000007">
    <property type="entry name" value="Major pollen allergen Bet v 1-A"/>
    <property type="match status" value="1"/>
</dbReference>